<keyword evidence="4 9" id="KW-1003">Cell membrane</keyword>
<dbReference type="Gene3D" id="2.60.15.10">
    <property type="entry name" value="F0F1 ATP synthase delta/epsilon subunit, N-terminal"/>
    <property type="match status" value="1"/>
</dbReference>
<evidence type="ECO:0000256" key="1">
    <source>
        <dbReference type="ARBA" id="ARBA00004202"/>
    </source>
</evidence>
<dbReference type="SUPFAM" id="SSF46604">
    <property type="entry name" value="Epsilon subunit of F1F0-ATP synthase C-terminal domain"/>
    <property type="match status" value="1"/>
</dbReference>
<evidence type="ECO:0000313" key="13">
    <source>
        <dbReference type="EMBL" id="CUQ85882.1"/>
    </source>
</evidence>
<keyword evidence="6 9" id="KW-0472">Membrane</keyword>
<dbReference type="Gene3D" id="1.20.5.440">
    <property type="entry name" value="ATP synthase delta/epsilon subunit, C-terminal domain"/>
    <property type="match status" value="1"/>
</dbReference>
<keyword evidence="7 9" id="KW-0139">CF(1)</keyword>
<keyword evidence="9" id="KW-0375">Hydrogen ion transport</keyword>
<dbReference type="GO" id="GO:0005886">
    <property type="term" value="C:plasma membrane"/>
    <property type="evidence" value="ECO:0007669"/>
    <property type="project" value="UniProtKB-SubCell"/>
</dbReference>
<protein>
    <recommendedName>
        <fullName evidence="9">ATP synthase epsilon chain</fullName>
    </recommendedName>
    <alternativeName>
        <fullName evidence="9">ATP synthase F1 sector epsilon subunit</fullName>
    </alternativeName>
    <alternativeName>
        <fullName evidence="9">F-ATPase epsilon subunit</fullName>
    </alternativeName>
</protein>
<evidence type="ECO:0000256" key="6">
    <source>
        <dbReference type="ARBA" id="ARBA00023136"/>
    </source>
</evidence>
<feature type="domain" description="ATP synthase F1 complex delta/epsilon subunit N-terminal" evidence="12">
    <location>
        <begin position="4"/>
        <end position="81"/>
    </location>
</feature>
<dbReference type="OrthoDB" id="9804110at2"/>
<dbReference type="Pfam" id="PF02823">
    <property type="entry name" value="ATP-synt_DE_N"/>
    <property type="match status" value="1"/>
</dbReference>
<dbReference type="Pfam" id="PF00401">
    <property type="entry name" value="ATP-synt_DE"/>
    <property type="match status" value="1"/>
</dbReference>
<gene>
    <name evidence="9 13" type="primary">atpC</name>
    <name evidence="13" type="ORF">ERS852540_01185</name>
</gene>
<comment type="subcellular location">
    <subcellularLocation>
        <location evidence="1 9">Cell membrane</location>
        <topology evidence="1 9">Peripheral membrane protein</topology>
    </subcellularLocation>
</comment>
<comment type="function">
    <text evidence="9">Produces ATP from ADP in the presence of a proton gradient across the membrane.</text>
</comment>
<name>A0A174ZIW4_9FIRM</name>
<evidence type="ECO:0000256" key="5">
    <source>
        <dbReference type="ARBA" id="ARBA00023065"/>
    </source>
</evidence>
<dbReference type="EMBL" id="CZBY01000008">
    <property type="protein sequence ID" value="CUQ85882.1"/>
    <property type="molecule type" value="Genomic_DNA"/>
</dbReference>
<dbReference type="GO" id="GO:0005524">
    <property type="term" value="F:ATP binding"/>
    <property type="evidence" value="ECO:0007669"/>
    <property type="project" value="UniProtKB-UniRule"/>
</dbReference>
<dbReference type="AlphaFoldDB" id="A0A174ZIW4"/>
<evidence type="ECO:0000256" key="7">
    <source>
        <dbReference type="ARBA" id="ARBA00023196"/>
    </source>
</evidence>
<reference evidence="13 14" key="1">
    <citation type="submission" date="2015-09" db="EMBL/GenBank/DDBJ databases">
        <authorList>
            <consortium name="Pathogen Informatics"/>
        </authorList>
    </citation>
    <scope>NUCLEOTIDE SEQUENCE [LARGE SCALE GENOMIC DNA]</scope>
    <source>
        <strain evidence="13 14">2789STDY5834928</strain>
    </source>
</reference>
<dbReference type="PANTHER" id="PTHR13822:SF10">
    <property type="entry name" value="ATP SYNTHASE EPSILON CHAIN, CHLOROPLASTIC"/>
    <property type="match status" value="1"/>
</dbReference>
<evidence type="ECO:0000313" key="14">
    <source>
        <dbReference type="Proteomes" id="UP000095662"/>
    </source>
</evidence>
<dbReference type="SUPFAM" id="SSF51344">
    <property type="entry name" value="Epsilon subunit of F1F0-ATP synthase N-terminal domain"/>
    <property type="match status" value="1"/>
</dbReference>
<keyword evidence="8 9" id="KW-0066">ATP synthesis</keyword>
<dbReference type="InterPro" id="IPR020547">
    <property type="entry name" value="ATP_synth_F1_esu_C"/>
</dbReference>
<evidence type="ECO:0000256" key="3">
    <source>
        <dbReference type="ARBA" id="ARBA00022448"/>
    </source>
</evidence>
<evidence type="ECO:0000259" key="11">
    <source>
        <dbReference type="Pfam" id="PF00401"/>
    </source>
</evidence>
<dbReference type="HAMAP" id="MF_00530">
    <property type="entry name" value="ATP_synth_epsil_bac"/>
    <property type="match status" value="1"/>
</dbReference>
<evidence type="ECO:0000256" key="9">
    <source>
        <dbReference type="HAMAP-Rule" id="MF_00530"/>
    </source>
</evidence>
<dbReference type="InterPro" id="IPR020546">
    <property type="entry name" value="ATP_synth_F1_dsu/esu_N"/>
</dbReference>
<dbReference type="CDD" id="cd12152">
    <property type="entry name" value="F1-ATPase_delta"/>
    <property type="match status" value="1"/>
</dbReference>
<evidence type="ECO:0000256" key="4">
    <source>
        <dbReference type="ARBA" id="ARBA00022475"/>
    </source>
</evidence>
<comment type="similarity">
    <text evidence="2 9 10">Belongs to the ATPase epsilon chain family.</text>
</comment>
<keyword evidence="3 9" id="KW-0813">Transport</keyword>
<dbReference type="InterPro" id="IPR036794">
    <property type="entry name" value="ATP_F1_dsu/esu_C_sf"/>
</dbReference>
<evidence type="ECO:0000256" key="2">
    <source>
        <dbReference type="ARBA" id="ARBA00005712"/>
    </source>
</evidence>
<dbReference type="GO" id="GO:0046933">
    <property type="term" value="F:proton-transporting ATP synthase activity, rotational mechanism"/>
    <property type="evidence" value="ECO:0007669"/>
    <property type="project" value="UniProtKB-UniRule"/>
</dbReference>
<dbReference type="InterPro" id="IPR001469">
    <property type="entry name" value="ATP_synth_F1_dsu/esu"/>
</dbReference>
<evidence type="ECO:0000256" key="10">
    <source>
        <dbReference type="RuleBase" id="RU003656"/>
    </source>
</evidence>
<dbReference type="STRING" id="39492.ERS852540_01185"/>
<dbReference type="InterPro" id="IPR036771">
    <property type="entry name" value="ATPsynth_dsu/esu_N"/>
</dbReference>
<feature type="domain" description="ATP synthase epsilon subunit C-terminal" evidence="11">
    <location>
        <begin position="86"/>
        <end position="131"/>
    </location>
</feature>
<dbReference type="PANTHER" id="PTHR13822">
    <property type="entry name" value="ATP SYNTHASE DELTA/EPSILON CHAIN"/>
    <property type="match status" value="1"/>
</dbReference>
<accession>A0A174ZIW4</accession>
<proteinExistence type="inferred from homology"/>
<evidence type="ECO:0000259" key="12">
    <source>
        <dbReference type="Pfam" id="PF02823"/>
    </source>
</evidence>
<evidence type="ECO:0000256" key="8">
    <source>
        <dbReference type="ARBA" id="ARBA00023310"/>
    </source>
</evidence>
<dbReference type="GO" id="GO:0045259">
    <property type="term" value="C:proton-transporting ATP synthase complex"/>
    <property type="evidence" value="ECO:0007669"/>
    <property type="project" value="UniProtKB-KW"/>
</dbReference>
<organism evidence="13 14">
    <name type="scientific">[Eubacterium] siraeum</name>
    <dbReference type="NCBI Taxonomy" id="39492"/>
    <lineage>
        <taxon>Bacteria</taxon>
        <taxon>Bacillati</taxon>
        <taxon>Bacillota</taxon>
        <taxon>Clostridia</taxon>
        <taxon>Eubacteriales</taxon>
        <taxon>Oscillospiraceae</taxon>
        <taxon>Oscillospiraceae incertae sedis</taxon>
    </lineage>
</organism>
<dbReference type="Proteomes" id="UP000095662">
    <property type="component" value="Unassembled WGS sequence"/>
</dbReference>
<sequence length="135" mass="15025">MTEFKLKILTPEGVVYDGMAESVIVRTTVGDKGILAKHEPYVAALTIGQAKIRINGTVRIGAVSSGIVEVTKDQTSILAQSFEWADEIDVDRAEKAKALAEERMQQYKEDQRALDIAEYKLKRAINRINTANFKL</sequence>
<comment type="subunit">
    <text evidence="9 10">F-type ATPases have 2 components, CF(1) - the catalytic core - and CF(0) - the membrane proton channel. CF(1) has five subunits: alpha(3), beta(3), gamma(1), delta(1), epsilon(1). CF(0) has three main subunits: a, b and c.</text>
</comment>
<dbReference type="NCBIfam" id="NF001846">
    <property type="entry name" value="PRK00571.1-3"/>
    <property type="match status" value="1"/>
</dbReference>
<keyword evidence="5 9" id="KW-0406">Ion transport</keyword>
<dbReference type="NCBIfam" id="TIGR01216">
    <property type="entry name" value="ATP_synt_epsi"/>
    <property type="match status" value="1"/>
</dbReference>